<dbReference type="RefSeq" id="WP_091094093.1">
    <property type="nucleotide sequence ID" value="NZ_FOHX01000027.1"/>
</dbReference>
<evidence type="ECO:0000256" key="1">
    <source>
        <dbReference type="SAM" id="MobiDB-lite"/>
    </source>
</evidence>
<name>A0A1I0LV01_9ACTN</name>
<gene>
    <name evidence="2" type="ORF">SAMN05421811_127125</name>
</gene>
<organism evidence="2 3">
    <name type="scientific">Nonomuraea wenchangensis</name>
    <dbReference type="NCBI Taxonomy" id="568860"/>
    <lineage>
        <taxon>Bacteria</taxon>
        <taxon>Bacillati</taxon>
        <taxon>Actinomycetota</taxon>
        <taxon>Actinomycetes</taxon>
        <taxon>Streptosporangiales</taxon>
        <taxon>Streptosporangiaceae</taxon>
        <taxon>Nonomuraea</taxon>
    </lineage>
</organism>
<keyword evidence="3" id="KW-1185">Reference proteome</keyword>
<feature type="region of interest" description="Disordered" evidence="1">
    <location>
        <begin position="286"/>
        <end position="322"/>
    </location>
</feature>
<evidence type="ECO:0000313" key="2">
    <source>
        <dbReference type="EMBL" id="SEU46703.1"/>
    </source>
</evidence>
<dbReference type="Proteomes" id="UP000199361">
    <property type="component" value="Unassembled WGS sequence"/>
</dbReference>
<feature type="compositionally biased region" description="Low complexity" evidence="1">
    <location>
        <begin position="301"/>
        <end position="321"/>
    </location>
</feature>
<feature type="region of interest" description="Disordered" evidence="1">
    <location>
        <begin position="132"/>
        <end position="255"/>
    </location>
</feature>
<evidence type="ECO:0000313" key="3">
    <source>
        <dbReference type="Proteomes" id="UP000199361"/>
    </source>
</evidence>
<dbReference type="AlphaFoldDB" id="A0A1I0LV01"/>
<proteinExistence type="predicted"/>
<protein>
    <submittedName>
        <fullName evidence="2">Uncharacterized protein</fullName>
    </submittedName>
</protein>
<sequence>MDPLTLSLIVAWAIVRALGETAWYGYQSVRQIPARRRRAIDVGYDPAAPETKPFTWERVFRRRAEGRHAAAAVCALGAMARGVLSLIGSPFTLARQAGEGWQAGWDEQRRRLAENEEWKAWWKDWKGWWLDRPAPEPGTTRRPRFRRPDPDAPVRPNRRPANTSRPRPSSDGSDAARPTVRGTVVDSRRPTPERPVTGERPARRRSGDRRPVYVPPAQRTTPRRPRPLIDLSITLDLQRDHPRRTHPGQLAGPAATGAAPTLVAVIDRPAPAPPAVTNETIPAAPAPALTEGDPDMSGQIATRSAGTATATRGGGTSAPAPVAVRHEDAKRIGEAIVKRVASRLQEIEALKDHIKSDMEWISSQIDDLEAAGIGGDLVANWCFALTDGEIVHQTAVKLTSDTVTMHGSARDALAAQRRAGDTMAAAKRQVGEENVAANKDYY</sequence>
<accession>A0A1I0LV01</accession>
<feature type="compositionally biased region" description="Basic and acidic residues" evidence="1">
    <location>
        <begin position="186"/>
        <end position="201"/>
    </location>
</feature>
<feature type="compositionally biased region" description="Polar residues" evidence="1">
    <location>
        <begin position="161"/>
        <end position="172"/>
    </location>
</feature>
<dbReference type="EMBL" id="FOHX01000027">
    <property type="protein sequence ID" value="SEU46703.1"/>
    <property type="molecule type" value="Genomic_DNA"/>
</dbReference>
<reference evidence="2 3" key="1">
    <citation type="submission" date="2016-10" db="EMBL/GenBank/DDBJ databases">
        <authorList>
            <person name="de Groot N.N."/>
        </authorList>
    </citation>
    <scope>NUCLEOTIDE SEQUENCE [LARGE SCALE GENOMIC DNA]</scope>
    <source>
        <strain evidence="2 3">CGMCC 4.5598</strain>
    </source>
</reference>
<dbReference type="STRING" id="568860.SAMN05421811_127125"/>